<gene>
    <name evidence="2" type="ORF">SAMN04489737_1647</name>
</gene>
<accession>A0A1H2LN08</accession>
<dbReference type="InterPro" id="IPR025289">
    <property type="entry name" value="DUF4081"/>
</dbReference>
<keyword evidence="3" id="KW-1185">Reference proteome</keyword>
<dbReference type="Pfam" id="PF13312">
    <property type="entry name" value="DUF4081"/>
    <property type="match status" value="1"/>
</dbReference>
<dbReference type="SUPFAM" id="SSF55729">
    <property type="entry name" value="Acyl-CoA N-acyltransferases (Nat)"/>
    <property type="match status" value="1"/>
</dbReference>
<dbReference type="EMBL" id="LT629804">
    <property type="protein sequence ID" value="SDU82028.1"/>
    <property type="molecule type" value="Genomic_DNA"/>
</dbReference>
<dbReference type="STRING" id="131112.SAMN04489737_1647"/>
<dbReference type="Proteomes" id="UP000214355">
    <property type="component" value="Chromosome I"/>
</dbReference>
<evidence type="ECO:0000259" key="1">
    <source>
        <dbReference type="PROSITE" id="PS51186"/>
    </source>
</evidence>
<dbReference type="InterPro" id="IPR000182">
    <property type="entry name" value="GNAT_dom"/>
</dbReference>
<evidence type="ECO:0000313" key="3">
    <source>
        <dbReference type="Proteomes" id="UP000214355"/>
    </source>
</evidence>
<dbReference type="RefSeq" id="WP_091282073.1">
    <property type="nucleotide sequence ID" value="NZ_LT629804.1"/>
</dbReference>
<sequence>MTWLFRRAGQLRRLGSNDLDRAFQFFDRDPVGSVLARGAVESRTQRLAHAVGIDDGDGLRSLCWMGANIIPLGFDEPGLDLLASYVSRHDRIANSLVGPADQVLGLWERIKDSYAAPREVREHQLSMVWQGKSRCGYDDQVRPAQRSEESLIAPASVAMFIEEVGYDPTCYGPAYIRRVRSLVQQGRTFVRFSDDCPLSKVEFKADIGALAGGVAQIQGVWVHPDLRGRGIAGPAMASVAKLIQDSHAPVVSLYVNDYNIAAVRAYEKAGFAVVGEYATVLLA</sequence>
<dbReference type="AlphaFoldDB" id="A0A1H2LN08"/>
<dbReference type="OrthoDB" id="5241264at2"/>
<feature type="domain" description="N-acetyltransferase" evidence="1">
    <location>
        <begin position="150"/>
        <end position="283"/>
    </location>
</feature>
<reference evidence="3" key="1">
    <citation type="submission" date="2016-10" db="EMBL/GenBank/DDBJ databases">
        <authorList>
            <person name="Varghese N."/>
            <person name="Submissions S."/>
        </authorList>
    </citation>
    <scope>NUCLEOTIDE SEQUENCE [LARGE SCALE GENOMIC DNA]</scope>
    <source>
        <strain evidence="3">DSM 10002</strain>
    </source>
</reference>
<name>A0A1H2LN08_9ACTO</name>
<organism evidence="2 3">
    <name type="scientific">Arcanobacterium phocae</name>
    <dbReference type="NCBI Taxonomy" id="131112"/>
    <lineage>
        <taxon>Bacteria</taxon>
        <taxon>Bacillati</taxon>
        <taxon>Actinomycetota</taxon>
        <taxon>Actinomycetes</taxon>
        <taxon>Actinomycetales</taxon>
        <taxon>Actinomycetaceae</taxon>
        <taxon>Arcanobacterium</taxon>
    </lineage>
</organism>
<dbReference type="GeneID" id="65345370"/>
<protein>
    <recommendedName>
        <fullName evidence="1">N-acetyltransferase domain-containing protein</fullName>
    </recommendedName>
</protein>
<dbReference type="GO" id="GO:0016747">
    <property type="term" value="F:acyltransferase activity, transferring groups other than amino-acyl groups"/>
    <property type="evidence" value="ECO:0007669"/>
    <property type="project" value="InterPro"/>
</dbReference>
<dbReference type="PROSITE" id="PS51186">
    <property type="entry name" value="GNAT"/>
    <property type="match status" value="1"/>
</dbReference>
<dbReference type="InterPro" id="IPR016181">
    <property type="entry name" value="Acyl_CoA_acyltransferase"/>
</dbReference>
<evidence type="ECO:0000313" key="2">
    <source>
        <dbReference type="EMBL" id="SDU82028.1"/>
    </source>
</evidence>
<dbReference type="Gene3D" id="3.40.630.30">
    <property type="match status" value="1"/>
</dbReference>
<proteinExistence type="predicted"/>
<dbReference type="Pfam" id="PF00583">
    <property type="entry name" value="Acetyltransf_1"/>
    <property type="match status" value="1"/>
</dbReference>